<feature type="compositionally biased region" description="Acidic residues" evidence="1">
    <location>
        <begin position="612"/>
        <end position="624"/>
    </location>
</feature>
<dbReference type="PANTHER" id="PTHR37327:SF1">
    <property type="entry name" value="MICROTUBULE INTERACTING AND TRANSPORT DOMAIN-CONTAINING PROTEIN"/>
    <property type="match status" value="1"/>
</dbReference>
<feature type="region of interest" description="Disordered" evidence="1">
    <location>
        <begin position="484"/>
        <end position="659"/>
    </location>
</feature>
<dbReference type="InterPro" id="IPR007330">
    <property type="entry name" value="MIT_dom"/>
</dbReference>
<feature type="compositionally biased region" description="Low complexity" evidence="1">
    <location>
        <begin position="362"/>
        <end position="373"/>
    </location>
</feature>
<sequence length="1084" mass="118142">MAIGSSTRLQATEGAHDIRNSAVEGKSLDEQDDGPKTATLKSKYSEQIPEHSSSRPSTAGESSGQRRSRTGERGEREKKAMLSKALQKANTAVLLDNAQNFEGALDAYTDACRLLQQVMDRSSGPDDKRKLDSIRVTYTNRIEELRQLEAAQPEVSTEKSLPTRPMSDESLPLSPHSVRSPTIDTHMSNSPVVETAATAHVVDIPKLAQRKKDRDSFFSGPTRTLKAPFEKEADLPSESVSAEPEEDEVPPRTLVQDESPVIARTQPPHLILEEPAPVGKRKSVGIPPLKVDGLHIPPNNSRYMPAPLSPRRPSALDLQHIPEDESRADRQVPQDPPSTEQPDMEDSNASGSWLDPIDESDSSCASSVHSVSSQQGLHRKHIRHASGDTNPDFDAAFDAAVEAAYDEGLEPDLEGTRKVEPAVARHAAKDSIIVPSSDIKEILSPTNSYHPGATLDLDPELDDEEEERLLDDITHDYAQSFNFDLSTKSALPRQSDSSGYSRSTWQSSQVSDRTTAGTSLSTVAEDAPPSAGSKNAFAASASLNSILAEPPSAPPPQGSLPKLPSQNRTSGVRSRRLSGQNMKQLKIETSTTKPEPRSRASTFHHSASPFKEEDEEENAQDDLDRDFRFGSDLQPAESTTSDQRHEHMLTSPPSLDMLSVTSDVSRPVTATTVTTEQPESLDESPRELHMLKPTFGRKNKSSVSLREHTVIMASPMEPPSTMTPPMSTTYMTYASKRHNEAPISSQRATLPAFSPMASESLPAGAYLFDTSLSIAQLPASPRSPSSQTLALEPCPESFLLRPFWLMRAIASTLTQNKGGFLTTRLFVPREVWQTKGVKLKSVEEKVANCDLLTAALGRLAGVDTYDADALMEELQNFEEVMERVQTSLVKKLGNDVGVGGLGGLFKDAAGVAPAAPGGNTIPEVTTSGAEKTKSKESKGYLNSWRKLRSKSSGTPITSSHTSRMLNKTAEKDLPTMHSVPMTSYVPVERRGHKKDARSLTFDGPNREYMGSLARLFEAAQVLDQIARQVEDPGLKGSSPTHVGLELSIRHAAEFFGFYVCRFVLADLGTLVDKFVKRGTEWVLA</sequence>
<feature type="compositionally biased region" description="Basic and acidic residues" evidence="1">
    <location>
        <begin position="26"/>
        <end position="35"/>
    </location>
</feature>
<dbReference type="EMBL" id="JAWDJX010000002">
    <property type="protein sequence ID" value="KAK3058247.1"/>
    <property type="molecule type" value="Genomic_DNA"/>
</dbReference>
<gene>
    <name evidence="3" type="ORF">LTR09_001325</name>
</gene>
<organism evidence="3 4">
    <name type="scientific">Extremus antarcticus</name>
    <dbReference type="NCBI Taxonomy" id="702011"/>
    <lineage>
        <taxon>Eukaryota</taxon>
        <taxon>Fungi</taxon>
        <taxon>Dikarya</taxon>
        <taxon>Ascomycota</taxon>
        <taxon>Pezizomycotina</taxon>
        <taxon>Dothideomycetes</taxon>
        <taxon>Dothideomycetidae</taxon>
        <taxon>Mycosphaerellales</taxon>
        <taxon>Extremaceae</taxon>
        <taxon>Extremus</taxon>
    </lineage>
</organism>
<feature type="compositionally biased region" description="Polar residues" evidence="1">
    <location>
        <begin position="337"/>
        <end position="351"/>
    </location>
</feature>
<reference evidence="3" key="1">
    <citation type="submission" date="2023-04" db="EMBL/GenBank/DDBJ databases">
        <title>Black Yeasts Isolated from many extreme environments.</title>
        <authorList>
            <person name="Coleine C."/>
            <person name="Stajich J.E."/>
            <person name="Selbmann L."/>
        </authorList>
    </citation>
    <scope>NUCLEOTIDE SEQUENCE</scope>
    <source>
        <strain evidence="3">CCFEE 5312</strain>
    </source>
</reference>
<feature type="domain" description="MIT" evidence="2">
    <location>
        <begin position="82"/>
        <end position="147"/>
    </location>
</feature>
<dbReference type="InterPro" id="IPR036181">
    <property type="entry name" value="MIT_dom_sf"/>
</dbReference>
<feature type="region of interest" description="Disordered" evidence="1">
    <location>
        <begin position="443"/>
        <end position="464"/>
    </location>
</feature>
<dbReference type="Pfam" id="PF04212">
    <property type="entry name" value="MIT"/>
    <property type="match status" value="1"/>
</dbReference>
<protein>
    <recommendedName>
        <fullName evidence="2">MIT domain-containing protein</fullName>
    </recommendedName>
</protein>
<dbReference type="Gene3D" id="1.20.58.80">
    <property type="entry name" value="Phosphotransferase system, lactose/cellobiose-type IIA subunit"/>
    <property type="match status" value="1"/>
</dbReference>
<evidence type="ECO:0000313" key="4">
    <source>
        <dbReference type="Proteomes" id="UP001271007"/>
    </source>
</evidence>
<name>A0AAJ0GIJ1_9PEZI</name>
<feature type="region of interest" description="Disordered" evidence="1">
    <location>
        <begin position="1"/>
        <end position="84"/>
    </location>
</feature>
<feature type="compositionally biased region" description="Polar residues" evidence="1">
    <location>
        <begin position="950"/>
        <end position="965"/>
    </location>
</feature>
<feature type="compositionally biased region" description="Polar residues" evidence="1">
    <location>
        <begin position="1"/>
        <end position="10"/>
    </location>
</feature>
<feature type="region of interest" description="Disordered" evidence="1">
    <location>
        <begin position="210"/>
        <end position="394"/>
    </location>
</feature>
<feature type="compositionally biased region" description="Polar residues" evidence="1">
    <location>
        <begin position="484"/>
        <end position="522"/>
    </location>
</feature>
<keyword evidence="4" id="KW-1185">Reference proteome</keyword>
<dbReference type="SUPFAM" id="SSF116846">
    <property type="entry name" value="MIT domain"/>
    <property type="match status" value="1"/>
</dbReference>
<feature type="compositionally biased region" description="Basic and acidic residues" evidence="1">
    <location>
        <begin position="320"/>
        <end position="332"/>
    </location>
</feature>
<proteinExistence type="predicted"/>
<feature type="region of interest" description="Disordered" evidence="1">
    <location>
        <begin position="151"/>
        <end position="184"/>
    </location>
</feature>
<feature type="compositionally biased region" description="Basic and acidic residues" evidence="1">
    <location>
        <begin position="69"/>
        <end position="80"/>
    </location>
</feature>
<dbReference type="Proteomes" id="UP001271007">
    <property type="component" value="Unassembled WGS sequence"/>
</dbReference>
<evidence type="ECO:0000256" key="1">
    <source>
        <dbReference type="SAM" id="MobiDB-lite"/>
    </source>
</evidence>
<evidence type="ECO:0000313" key="3">
    <source>
        <dbReference type="EMBL" id="KAK3058247.1"/>
    </source>
</evidence>
<feature type="compositionally biased region" description="Polar residues" evidence="1">
    <location>
        <begin position="564"/>
        <end position="605"/>
    </location>
</feature>
<dbReference type="PANTHER" id="PTHR37327">
    <property type="entry name" value="CHROMOSOME 1, WHOLE GENOME SHOTGUN SEQUENCE"/>
    <property type="match status" value="1"/>
</dbReference>
<dbReference type="AlphaFoldDB" id="A0AAJ0GIJ1"/>
<evidence type="ECO:0000259" key="2">
    <source>
        <dbReference type="Pfam" id="PF04212"/>
    </source>
</evidence>
<comment type="caution">
    <text evidence="3">The sequence shown here is derived from an EMBL/GenBank/DDBJ whole genome shotgun (WGS) entry which is preliminary data.</text>
</comment>
<accession>A0AAJ0GIJ1</accession>
<feature type="region of interest" description="Disordered" evidence="1">
    <location>
        <begin position="918"/>
        <end position="971"/>
    </location>
</feature>